<feature type="region of interest" description="Disordered" evidence="1">
    <location>
        <begin position="24"/>
        <end position="44"/>
    </location>
</feature>
<protein>
    <submittedName>
        <fullName evidence="2">Uncharacterized protein</fullName>
    </submittedName>
</protein>
<keyword evidence="3" id="KW-1185">Reference proteome</keyword>
<dbReference type="AlphaFoldDB" id="A0A1M7UTY7"/>
<name>A0A1M7UTY7_9FIRM</name>
<dbReference type="EMBL" id="FRDN01000017">
    <property type="protein sequence ID" value="SHN86356.1"/>
    <property type="molecule type" value="Genomic_DNA"/>
</dbReference>
<accession>A0A1M7UTY7</accession>
<feature type="non-terminal residue" evidence="2">
    <location>
        <position position="1"/>
    </location>
</feature>
<evidence type="ECO:0000256" key="1">
    <source>
        <dbReference type="SAM" id="MobiDB-lite"/>
    </source>
</evidence>
<evidence type="ECO:0000313" key="2">
    <source>
        <dbReference type="EMBL" id="SHN86356.1"/>
    </source>
</evidence>
<proteinExistence type="predicted"/>
<dbReference type="Proteomes" id="UP000184010">
    <property type="component" value="Unassembled WGS sequence"/>
</dbReference>
<gene>
    <name evidence="2" type="ORF">SAMN02745215_04607</name>
</gene>
<evidence type="ECO:0000313" key="3">
    <source>
        <dbReference type="Proteomes" id="UP000184010"/>
    </source>
</evidence>
<dbReference type="STRING" id="1121395.SAMN02745215_04607"/>
<reference evidence="3" key="1">
    <citation type="submission" date="2016-12" db="EMBL/GenBank/DDBJ databases">
        <authorList>
            <person name="Varghese N."/>
            <person name="Submissions S."/>
        </authorList>
    </citation>
    <scope>NUCLEOTIDE SEQUENCE [LARGE SCALE GENOMIC DNA]</scope>
    <source>
        <strain evidence="3">DSM 11544</strain>
    </source>
</reference>
<organism evidence="2 3">
    <name type="scientific">Desulfitobacterium chlororespirans DSM 11544</name>
    <dbReference type="NCBI Taxonomy" id="1121395"/>
    <lineage>
        <taxon>Bacteria</taxon>
        <taxon>Bacillati</taxon>
        <taxon>Bacillota</taxon>
        <taxon>Clostridia</taxon>
        <taxon>Eubacteriales</taxon>
        <taxon>Desulfitobacteriaceae</taxon>
        <taxon>Desulfitobacterium</taxon>
    </lineage>
</organism>
<sequence length="110" mass="11847">QATTAPGDYDLFIDGVEVQTVTIETENKPDQPTNPGANNPTDVTFEKTQYGTYQVKWKGNAKAAVELKQSGVTAYKANGSLNKAVFQATTAPGDYDLFIDGVEVQTVTIE</sequence>
<dbReference type="RefSeq" id="WP_178371785.1">
    <property type="nucleotide sequence ID" value="NZ_FRDN01000017.1"/>
</dbReference>